<dbReference type="PROSITE" id="PS00041">
    <property type="entry name" value="HTH_ARAC_FAMILY_1"/>
    <property type="match status" value="1"/>
</dbReference>
<dbReference type="PANTHER" id="PTHR43280">
    <property type="entry name" value="ARAC-FAMILY TRANSCRIPTIONAL REGULATOR"/>
    <property type="match status" value="1"/>
</dbReference>
<dbReference type="InterPro" id="IPR020449">
    <property type="entry name" value="Tscrpt_reg_AraC-type_HTH"/>
</dbReference>
<evidence type="ECO:0000256" key="2">
    <source>
        <dbReference type="ARBA" id="ARBA00023125"/>
    </source>
</evidence>
<protein>
    <submittedName>
        <fullName evidence="5">AraC-like DNA-binding protein/mannose-6-phosphate isomerase-like protein (Cupin superfamily)</fullName>
    </submittedName>
</protein>
<dbReference type="GO" id="GO:0043565">
    <property type="term" value="F:sequence-specific DNA binding"/>
    <property type="evidence" value="ECO:0007669"/>
    <property type="project" value="InterPro"/>
</dbReference>
<dbReference type="InterPro" id="IPR014710">
    <property type="entry name" value="RmlC-like_jellyroll"/>
</dbReference>
<keyword evidence="3" id="KW-0804">Transcription</keyword>
<keyword evidence="1" id="KW-0805">Transcription regulation</keyword>
<dbReference type="Pfam" id="PF12833">
    <property type="entry name" value="HTH_18"/>
    <property type="match status" value="1"/>
</dbReference>
<dbReference type="SMART" id="SM00342">
    <property type="entry name" value="HTH_ARAC"/>
    <property type="match status" value="1"/>
</dbReference>
<dbReference type="InterPro" id="IPR037923">
    <property type="entry name" value="HTH-like"/>
</dbReference>
<evidence type="ECO:0000313" key="5">
    <source>
        <dbReference type="EMBL" id="MBB6511569.1"/>
    </source>
</evidence>
<dbReference type="SUPFAM" id="SSF51215">
    <property type="entry name" value="Regulatory protein AraC"/>
    <property type="match status" value="1"/>
</dbReference>
<dbReference type="InterPro" id="IPR018062">
    <property type="entry name" value="HTH_AraC-typ_CS"/>
</dbReference>
<reference evidence="5 6" key="1">
    <citation type="submission" date="2020-08" db="EMBL/GenBank/DDBJ databases">
        <title>Genomic Encyclopedia of Type Strains, Phase IV (KMG-IV): sequencing the most valuable type-strain genomes for metagenomic binning, comparative biology and taxonomic classification.</title>
        <authorList>
            <person name="Goeker M."/>
        </authorList>
    </citation>
    <scope>NUCLEOTIDE SEQUENCE [LARGE SCALE GENOMIC DNA]</scope>
    <source>
        <strain evidence="5 6">DSM 11805</strain>
    </source>
</reference>
<evidence type="ECO:0000313" key="6">
    <source>
        <dbReference type="Proteomes" id="UP000572212"/>
    </source>
</evidence>
<gene>
    <name evidence="5" type="ORF">GGQ92_000336</name>
</gene>
<feature type="domain" description="HTH araC/xylS-type" evidence="4">
    <location>
        <begin position="221"/>
        <end position="318"/>
    </location>
</feature>
<dbReference type="SUPFAM" id="SSF46689">
    <property type="entry name" value="Homeodomain-like"/>
    <property type="match status" value="1"/>
</dbReference>
<dbReference type="InterPro" id="IPR009057">
    <property type="entry name" value="Homeodomain-like_sf"/>
</dbReference>
<dbReference type="Gene3D" id="2.60.120.10">
    <property type="entry name" value="Jelly Rolls"/>
    <property type="match status" value="1"/>
</dbReference>
<evidence type="ECO:0000259" key="4">
    <source>
        <dbReference type="PROSITE" id="PS01124"/>
    </source>
</evidence>
<comment type="caution">
    <text evidence="5">The sequence shown here is derived from an EMBL/GenBank/DDBJ whole genome shotgun (WGS) entry which is preliminary data.</text>
</comment>
<dbReference type="InterPro" id="IPR003313">
    <property type="entry name" value="AraC-bd"/>
</dbReference>
<evidence type="ECO:0000256" key="1">
    <source>
        <dbReference type="ARBA" id="ARBA00023015"/>
    </source>
</evidence>
<accession>A0A841RGH0</accession>
<dbReference type="Gene3D" id="1.10.10.60">
    <property type="entry name" value="Homeodomain-like"/>
    <property type="match status" value="2"/>
</dbReference>
<dbReference type="GO" id="GO:0016853">
    <property type="term" value="F:isomerase activity"/>
    <property type="evidence" value="ECO:0007669"/>
    <property type="project" value="UniProtKB-KW"/>
</dbReference>
<dbReference type="GO" id="GO:0003700">
    <property type="term" value="F:DNA-binding transcription factor activity"/>
    <property type="evidence" value="ECO:0007669"/>
    <property type="project" value="InterPro"/>
</dbReference>
<sequence>MDRTLLEQLMELTEEEKEILKGNQEVNREIYTGLTSNFVVQSEKLLNDDLIMIRKHPRYIHFPKHSHDFIEMNYVYHGTFEQQIGDQVISLEQGDILLLNQYVEHELKACNTEDIVINFIIHPAFFDSILPNIASGTIQTQMVHFLFNSMFDYNQQAEFLFYPLSGNDQISEMMDQLIQTMNGDSLFARSKIKFLMGLLLIELMEQQPQSQALSEEQKFLQTVFEYIEEEYKNANLEDLAKIVNQTSYGVSRKIKTLTNKNFKDLLQEKRLTMAKHSLLYSDLPIQTIAEEVGYENISYFYRIFKKKYGMTPKAYQSSMK</sequence>
<dbReference type="PROSITE" id="PS01124">
    <property type="entry name" value="HTH_ARAC_FAMILY_2"/>
    <property type="match status" value="1"/>
</dbReference>
<keyword evidence="2 5" id="KW-0238">DNA-binding</keyword>
<dbReference type="AlphaFoldDB" id="A0A841RGH0"/>
<dbReference type="Pfam" id="PF02311">
    <property type="entry name" value="AraC_binding"/>
    <property type="match status" value="1"/>
</dbReference>
<keyword evidence="5" id="KW-0413">Isomerase</keyword>
<dbReference type="Proteomes" id="UP000572212">
    <property type="component" value="Unassembled WGS sequence"/>
</dbReference>
<organism evidence="5 6">
    <name type="scientific">Gracilibacillus halotolerans</name>
    <dbReference type="NCBI Taxonomy" id="74386"/>
    <lineage>
        <taxon>Bacteria</taxon>
        <taxon>Bacillati</taxon>
        <taxon>Bacillota</taxon>
        <taxon>Bacilli</taxon>
        <taxon>Bacillales</taxon>
        <taxon>Bacillaceae</taxon>
        <taxon>Gracilibacillus</taxon>
    </lineage>
</organism>
<keyword evidence="6" id="KW-1185">Reference proteome</keyword>
<dbReference type="PRINTS" id="PR00032">
    <property type="entry name" value="HTHARAC"/>
</dbReference>
<dbReference type="PANTHER" id="PTHR43280:SF34">
    <property type="entry name" value="ARAC-FAMILY TRANSCRIPTIONAL REGULATOR"/>
    <property type="match status" value="1"/>
</dbReference>
<dbReference type="RefSeq" id="WP_184243918.1">
    <property type="nucleotide sequence ID" value="NZ_BAAACU010000022.1"/>
</dbReference>
<dbReference type="EMBL" id="JACHON010000001">
    <property type="protein sequence ID" value="MBB6511569.1"/>
    <property type="molecule type" value="Genomic_DNA"/>
</dbReference>
<evidence type="ECO:0000256" key="3">
    <source>
        <dbReference type="ARBA" id="ARBA00023163"/>
    </source>
</evidence>
<proteinExistence type="predicted"/>
<name>A0A841RGH0_9BACI</name>
<dbReference type="InterPro" id="IPR018060">
    <property type="entry name" value="HTH_AraC"/>
</dbReference>